<organism evidence="2 3">
    <name type="scientific">Cordyceps javanica</name>
    <dbReference type="NCBI Taxonomy" id="43265"/>
    <lineage>
        <taxon>Eukaryota</taxon>
        <taxon>Fungi</taxon>
        <taxon>Dikarya</taxon>
        <taxon>Ascomycota</taxon>
        <taxon>Pezizomycotina</taxon>
        <taxon>Sordariomycetes</taxon>
        <taxon>Hypocreomycetidae</taxon>
        <taxon>Hypocreales</taxon>
        <taxon>Cordycipitaceae</taxon>
        <taxon>Cordyceps</taxon>
    </lineage>
</organism>
<evidence type="ECO:0000313" key="2">
    <source>
        <dbReference type="EMBL" id="TQV96697.1"/>
    </source>
</evidence>
<feature type="chain" id="PRO_5021950823" evidence="1">
    <location>
        <begin position="18"/>
        <end position="108"/>
    </location>
</feature>
<dbReference type="AlphaFoldDB" id="A0A545V4Q5"/>
<keyword evidence="3" id="KW-1185">Reference proteome</keyword>
<accession>A0A545V4Q5</accession>
<feature type="signal peptide" evidence="1">
    <location>
        <begin position="1"/>
        <end position="17"/>
    </location>
</feature>
<sequence>MMLSKISLLALVGFTNAAIVKVYHDRNCQVEAGERNVWDNTCAPTGSWSSFKIVYDGGLGQNIRGHHTNNCWEGSTGVCTDAKASDKCYDCNKGDTSCNALGSFFWSC</sequence>
<dbReference type="Proteomes" id="UP000315783">
    <property type="component" value="Unassembled WGS sequence"/>
</dbReference>
<proteinExistence type="predicted"/>
<evidence type="ECO:0000256" key="1">
    <source>
        <dbReference type="SAM" id="SignalP"/>
    </source>
</evidence>
<protein>
    <submittedName>
        <fullName evidence="2">Uncharacterized protein</fullName>
    </submittedName>
</protein>
<gene>
    <name evidence="2" type="ORF">IF1G_05280</name>
</gene>
<comment type="caution">
    <text evidence="2">The sequence shown here is derived from an EMBL/GenBank/DDBJ whole genome shotgun (WGS) entry which is preliminary data.</text>
</comment>
<name>A0A545V4Q5_9HYPO</name>
<dbReference type="EMBL" id="SPUK01000006">
    <property type="protein sequence ID" value="TQV96697.1"/>
    <property type="molecule type" value="Genomic_DNA"/>
</dbReference>
<reference evidence="2 3" key="1">
    <citation type="journal article" date="2019" name="Appl. Microbiol. Biotechnol.">
        <title>Genome sequence of Isaria javanica and comparative genome analysis insights into family S53 peptidase evolution in fungal entomopathogens.</title>
        <authorList>
            <person name="Lin R."/>
            <person name="Zhang X."/>
            <person name="Xin B."/>
            <person name="Zou M."/>
            <person name="Gao Y."/>
            <person name="Qin F."/>
            <person name="Hu Q."/>
            <person name="Xie B."/>
            <person name="Cheng X."/>
        </authorList>
    </citation>
    <scope>NUCLEOTIDE SEQUENCE [LARGE SCALE GENOMIC DNA]</scope>
    <source>
        <strain evidence="2 3">IJ1G</strain>
    </source>
</reference>
<dbReference type="OrthoDB" id="3598923at2759"/>
<evidence type="ECO:0000313" key="3">
    <source>
        <dbReference type="Proteomes" id="UP000315783"/>
    </source>
</evidence>
<keyword evidence="1" id="KW-0732">Signal</keyword>